<evidence type="ECO:0000256" key="3">
    <source>
        <dbReference type="PIRSR" id="PIRSR605511-2"/>
    </source>
</evidence>
<dbReference type="RefSeq" id="WP_369610492.1">
    <property type="nucleotide sequence ID" value="NZ_AP031322.1"/>
</dbReference>
<evidence type="ECO:0000313" key="5">
    <source>
        <dbReference type="EMBL" id="BFH72255.1"/>
    </source>
</evidence>
<organism evidence="5">
    <name type="scientific">Sulfurisphaera javensis</name>
    <dbReference type="NCBI Taxonomy" id="2049879"/>
    <lineage>
        <taxon>Archaea</taxon>
        <taxon>Thermoproteota</taxon>
        <taxon>Thermoprotei</taxon>
        <taxon>Sulfolobales</taxon>
        <taxon>Sulfolobaceae</taxon>
        <taxon>Sulfurisphaera</taxon>
    </lineage>
</organism>
<protein>
    <submittedName>
        <fullName evidence="5">SMP-30/gluconolactonase/LRE family protein</fullName>
    </submittedName>
</protein>
<dbReference type="GO" id="GO:0005509">
    <property type="term" value="F:calcium ion binding"/>
    <property type="evidence" value="ECO:0007669"/>
    <property type="project" value="TreeGrafter"/>
</dbReference>
<dbReference type="GO" id="GO:0019853">
    <property type="term" value="P:L-ascorbic acid biosynthetic process"/>
    <property type="evidence" value="ECO:0007669"/>
    <property type="project" value="TreeGrafter"/>
</dbReference>
<comment type="similarity">
    <text evidence="1">Belongs to the SMP-30/CGR1 family.</text>
</comment>
<feature type="binding site" evidence="3">
    <location>
        <position position="92"/>
    </location>
    <ligand>
        <name>substrate</name>
    </ligand>
</feature>
<dbReference type="EMBL" id="AP031322">
    <property type="protein sequence ID" value="BFH72255.1"/>
    <property type="molecule type" value="Genomic_DNA"/>
</dbReference>
<name>A0AAT9GMZ1_9CREN</name>
<dbReference type="KEGG" id="sjv:SJAV_01990"/>
<keyword evidence="3" id="KW-0862">Zinc</keyword>
<feature type="binding site" evidence="3">
    <location>
        <position position="188"/>
    </location>
    <ligand>
        <name>a divalent metal cation</name>
        <dbReference type="ChEBI" id="CHEBI:60240"/>
    </ligand>
</feature>
<dbReference type="GeneID" id="92353130"/>
<feature type="binding site" evidence="3">
    <location>
        <position position="90"/>
    </location>
    <ligand>
        <name>substrate</name>
    </ligand>
</feature>
<dbReference type="InterPro" id="IPR011042">
    <property type="entry name" value="6-blade_b-propeller_TolB-like"/>
</dbReference>
<dbReference type="Pfam" id="PF08450">
    <property type="entry name" value="SGL"/>
    <property type="match status" value="1"/>
</dbReference>
<dbReference type="Gene3D" id="2.120.10.30">
    <property type="entry name" value="TolB, C-terminal domain"/>
    <property type="match status" value="1"/>
</dbReference>
<feature type="domain" description="SMP-30/Gluconolactonase/LRE-like region" evidence="4">
    <location>
        <begin position="13"/>
        <end position="246"/>
    </location>
</feature>
<feature type="active site" description="Proton donor/acceptor" evidence="2">
    <location>
        <position position="188"/>
    </location>
</feature>
<sequence>MKRVTEFKGRLFEGPIWVKDTLYFVDILNGEIHSLKENEHNVIKFDTYVSSIQPRKKGGLIATAGKGFYIVNEGKVELLYEVKEWDDRNRFNDGKCDALGRYWVGTMNLEEKYPTGGLFVLDLNLKFRKVLDNVTISNGLAWSLDNKKFYYIDSPTKKIFVFDFDLEKGEISNRRTVIDLSSYPGVPDGMTIDSEGMLWVALYGGGRVLRVTEGKILQEIRLPASHVTSVTFGDSDLKTLYITTANEEKDGGYVYSERVDVKGVETYYCEF</sequence>
<reference evidence="5" key="1">
    <citation type="submission" date="2024-03" db="EMBL/GenBank/DDBJ databases">
        <title>Complete genome sequence of Sulfurisphaera javensis strain KD-1.</title>
        <authorList>
            <person name="Sakai H."/>
            <person name="Nur N."/>
            <person name="Suwanto A."/>
            <person name="Kurosawa N."/>
        </authorList>
    </citation>
    <scope>NUCLEOTIDE SEQUENCE</scope>
    <source>
        <strain evidence="5">KD-1</strain>
    </source>
</reference>
<evidence type="ECO:0000256" key="1">
    <source>
        <dbReference type="ARBA" id="ARBA00008853"/>
    </source>
</evidence>
<gene>
    <name evidence="5" type="ORF">SJAV_01990</name>
</gene>
<feature type="binding site" evidence="3">
    <location>
        <position position="110"/>
    </location>
    <ligand>
        <name>substrate</name>
    </ligand>
</feature>
<keyword evidence="3" id="KW-0479">Metal-binding</keyword>
<feature type="binding site" evidence="3">
    <location>
        <position position="138"/>
    </location>
    <ligand>
        <name>a divalent metal cation</name>
        <dbReference type="ChEBI" id="CHEBI:60240"/>
    </ligand>
</feature>
<accession>A0AAT9GMZ1</accession>
<evidence type="ECO:0000259" key="4">
    <source>
        <dbReference type="Pfam" id="PF08450"/>
    </source>
</evidence>
<feature type="binding site" evidence="3">
    <location>
        <position position="13"/>
    </location>
    <ligand>
        <name>a divalent metal cation</name>
        <dbReference type="ChEBI" id="CHEBI:60240"/>
    </ligand>
</feature>
<dbReference type="PRINTS" id="PR01790">
    <property type="entry name" value="SMP30FAMILY"/>
</dbReference>
<dbReference type="SUPFAM" id="SSF63829">
    <property type="entry name" value="Calcium-dependent phosphotriesterase"/>
    <property type="match status" value="1"/>
</dbReference>
<evidence type="ECO:0000256" key="2">
    <source>
        <dbReference type="PIRSR" id="PIRSR605511-1"/>
    </source>
</evidence>
<dbReference type="AlphaFoldDB" id="A0AAT9GMZ1"/>
<dbReference type="InterPro" id="IPR013658">
    <property type="entry name" value="SGL"/>
</dbReference>
<dbReference type="PANTHER" id="PTHR10907">
    <property type="entry name" value="REGUCALCIN"/>
    <property type="match status" value="1"/>
</dbReference>
<comment type="cofactor">
    <cofactor evidence="3">
        <name>Zn(2+)</name>
        <dbReference type="ChEBI" id="CHEBI:29105"/>
    </cofactor>
    <text evidence="3">Binds 1 divalent metal cation per subunit.</text>
</comment>
<dbReference type="InterPro" id="IPR005511">
    <property type="entry name" value="SMP-30"/>
</dbReference>
<dbReference type="GO" id="GO:0004341">
    <property type="term" value="F:gluconolactonase activity"/>
    <property type="evidence" value="ECO:0007669"/>
    <property type="project" value="TreeGrafter"/>
</dbReference>
<proteinExistence type="inferred from homology"/>
<dbReference type="PANTHER" id="PTHR10907:SF47">
    <property type="entry name" value="REGUCALCIN"/>
    <property type="match status" value="1"/>
</dbReference>